<protein>
    <submittedName>
        <fullName evidence="1">DUF2213 domain-containing protein</fullName>
    </submittedName>
</protein>
<name>A0AA44ERT4_9HYPH</name>
<sequence>MHLQDKLTIDGQRKTRDGFLTVNARVARANNVQLYSGSEVGRPEMPVVRVFRPADEVFSSDTMQSFAHKPVTLGHPRQAVSSANWADVAKGWSDGEVARDGEFVRVSMLLADAGTIQEIEEGTRELSMGYECTLDWTAGVSPSGEAYDAIQRGIRSNHIAVVPAARGGSELRIGDSANGKEPRVMTDAERQTMKDSVKGMPLDQAAALPLYDGVRGVVTSGMPAERYFAILDGADVGAPKVSDAEAKSMAAYDQMVADLNGSWRRDR</sequence>
<evidence type="ECO:0000313" key="1">
    <source>
        <dbReference type="EMBL" id="NRF23338.1"/>
    </source>
</evidence>
<accession>A0AA44ERT4</accession>
<reference evidence="1" key="1">
    <citation type="submission" date="2019-07" db="EMBL/GenBank/DDBJ databases">
        <title>FDA dAtabase for Regulatory Grade micrObial Sequences (FDA-ARGOS): Supporting development and validation of Infectious Disease Dx tests.</title>
        <authorList>
            <person name="Bachman M."/>
            <person name="Young C."/>
            <person name="Tallon L."/>
            <person name="Sadzewicz L."/>
            <person name="Vavikolanu K."/>
            <person name="Mehta A."/>
            <person name="Aluvathingal J."/>
            <person name="Nadendla S."/>
            <person name="Nandy P."/>
            <person name="Geyer C."/>
            <person name="Yan Y."/>
            <person name="Sichtig H."/>
        </authorList>
    </citation>
    <scope>NUCLEOTIDE SEQUENCE</scope>
    <source>
        <strain evidence="1">FDAARGOS_618</strain>
    </source>
</reference>
<organism evidence="1 2">
    <name type="scientific">Agrobacterium pusense</name>
    <dbReference type="NCBI Taxonomy" id="648995"/>
    <lineage>
        <taxon>Bacteria</taxon>
        <taxon>Pseudomonadati</taxon>
        <taxon>Pseudomonadota</taxon>
        <taxon>Alphaproteobacteria</taxon>
        <taxon>Hyphomicrobiales</taxon>
        <taxon>Rhizobiaceae</taxon>
        <taxon>Rhizobium/Agrobacterium group</taxon>
        <taxon>Agrobacterium</taxon>
    </lineage>
</organism>
<dbReference type="InterPro" id="IPR016913">
    <property type="entry name" value="UCP029215"/>
</dbReference>
<gene>
    <name evidence="1" type="ORF">FOB26_30250</name>
</gene>
<dbReference type="Pfam" id="PF09979">
    <property type="entry name" value="DUF2213"/>
    <property type="match status" value="1"/>
</dbReference>
<dbReference type="AlphaFoldDB" id="A0AA44ERT4"/>
<keyword evidence="2" id="KW-1185">Reference proteome</keyword>
<dbReference type="Proteomes" id="UP001155820">
    <property type="component" value="Unassembled WGS sequence"/>
</dbReference>
<dbReference type="EMBL" id="JABRWM010000006">
    <property type="protein sequence ID" value="NRF23338.1"/>
    <property type="molecule type" value="Genomic_DNA"/>
</dbReference>
<comment type="caution">
    <text evidence="1">The sequence shown here is derived from an EMBL/GenBank/DDBJ whole genome shotgun (WGS) entry which is preliminary data.</text>
</comment>
<dbReference type="RefSeq" id="WP_172891053.1">
    <property type="nucleotide sequence ID" value="NZ_JABRWM010000006.1"/>
</dbReference>
<evidence type="ECO:0000313" key="2">
    <source>
        <dbReference type="Proteomes" id="UP001155820"/>
    </source>
</evidence>
<proteinExistence type="predicted"/>